<dbReference type="SUPFAM" id="SSF48445">
    <property type="entry name" value="14-3-3 protein"/>
    <property type="match status" value="1"/>
</dbReference>
<feature type="domain" description="14-3-3" evidence="3">
    <location>
        <begin position="1"/>
        <end position="112"/>
    </location>
</feature>
<evidence type="ECO:0000313" key="5">
    <source>
        <dbReference type="EMBL" id="CAF1207920.1"/>
    </source>
</evidence>
<accession>A0A818RZF1</accession>
<evidence type="ECO:0000256" key="2">
    <source>
        <dbReference type="SAM" id="MobiDB-lite"/>
    </source>
</evidence>
<dbReference type="Proteomes" id="UP000663860">
    <property type="component" value="Unassembled WGS sequence"/>
</dbReference>
<evidence type="ECO:0000313" key="7">
    <source>
        <dbReference type="EMBL" id="CAF3924877.1"/>
    </source>
</evidence>
<sequence>MLLDTHLIPKAMATKSKVSYLKMKGDYYRYLAEVTNGDERQKIVEESQCAYIDAFNIAKNEIPPAHPIRLGVALNFAVFQYKILKKPDAAAHMAHQLWTSDESGPDNENQLEQQ</sequence>
<dbReference type="InterPro" id="IPR036815">
    <property type="entry name" value="14-3-3_dom_sf"/>
</dbReference>
<proteinExistence type="inferred from homology"/>
<protein>
    <recommendedName>
        <fullName evidence="3">14-3-3 domain-containing protein</fullName>
    </recommendedName>
</protein>
<name>A0A818RZF1_9BILA</name>
<dbReference type="Proteomes" id="UP000663881">
    <property type="component" value="Unassembled WGS sequence"/>
</dbReference>
<comment type="similarity">
    <text evidence="1">Belongs to the 14-3-3 family.</text>
</comment>
<evidence type="ECO:0000313" key="8">
    <source>
        <dbReference type="Proteomes" id="UP000663868"/>
    </source>
</evidence>
<comment type="caution">
    <text evidence="6">The sequence shown here is derived from an EMBL/GenBank/DDBJ whole genome shotgun (WGS) entry which is preliminary data.</text>
</comment>
<dbReference type="AlphaFoldDB" id="A0A818RZF1"/>
<evidence type="ECO:0000313" key="6">
    <source>
        <dbReference type="EMBL" id="CAF3661089.1"/>
    </source>
</evidence>
<dbReference type="InterPro" id="IPR000308">
    <property type="entry name" value="14-3-3"/>
</dbReference>
<evidence type="ECO:0000256" key="1">
    <source>
        <dbReference type="ARBA" id="ARBA00006141"/>
    </source>
</evidence>
<feature type="region of interest" description="Disordered" evidence="2">
    <location>
        <begin position="95"/>
        <end position="114"/>
    </location>
</feature>
<organism evidence="6 8">
    <name type="scientific">Adineta steineri</name>
    <dbReference type="NCBI Taxonomy" id="433720"/>
    <lineage>
        <taxon>Eukaryota</taxon>
        <taxon>Metazoa</taxon>
        <taxon>Spiralia</taxon>
        <taxon>Gnathifera</taxon>
        <taxon>Rotifera</taxon>
        <taxon>Eurotatoria</taxon>
        <taxon>Bdelloidea</taxon>
        <taxon>Adinetida</taxon>
        <taxon>Adinetidae</taxon>
        <taxon>Adineta</taxon>
    </lineage>
</organism>
<dbReference type="PANTHER" id="PTHR18860">
    <property type="entry name" value="14-3-3 PROTEIN"/>
    <property type="match status" value="1"/>
</dbReference>
<dbReference type="SMART" id="SM00101">
    <property type="entry name" value="14_3_3"/>
    <property type="match status" value="1"/>
</dbReference>
<dbReference type="InterPro" id="IPR023410">
    <property type="entry name" value="14-3-3_domain"/>
</dbReference>
<dbReference type="Proteomes" id="UP000663891">
    <property type="component" value="Unassembled WGS sequence"/>
</dbReference>
<dbReference type="OrthoDB" id="10260625at2759"/>
<dbReference type="EMBL" id="CAJNON010000342">
    <property type="protein sequence ID" value="CAF1207920.1"/>
    <property type="molecule type" value="Genomic_DNA"/>
</dbReference>
<dbReference type="PRINTS" id="PR00305">
    <property type="entry name" value="1433ZETA"/>
</dbReference>
<dbReference type="EMBL" id="CAJOAY010002140">
    <property type="protein sequence ID" value="CAF3924877.1"/>
    <property type="molecule type" value="Genomic_DNA"/>
</dbReference>
<reference evidence="6" key="1">
    <citation type="submission" date="2021-02" db="EMBL/GenBank/DDBJ databases">
        <authorList>
            <person name="Nowell W R."/>
        </authorList>
    </citation>
    <scope>NUCLEOTIDE SEQUENCE</scope>
</reference>
<dbReference type="Gene3D" id="1.20.190.20">
    <property type="entry name" value="14-3-3 domain"/>
    <property type="match status" value="1"/>
</dbReference>
<gene>
    <name evidence="4" type="ORF">IZO911_LOCUS18433</name>
    <name evidence="6" type="ORF">KXQ929_LOCUS8327</name>
    <name evidence="7" type="ORF">OKA104_LOCUS25481</name>
    <name evidence="5" type="ORF">VCS650_LOCUS26012</name>
</gene>
<dbReference type="Pfam" id="PF00244">
    <property type="entry name" value="14-3-3"/>
    <property type="match status" value="1"/>
</dbReference>
<dbReference type="EMBL" id="CAJNOE010000178">
    <property type="protein sequence ID" value="CAF1015753.1"/>
    <property type="molecule type" value="Genomic_DNA"/>
</dbReference>
<feature type="compositionally biased region" description="Polar residues" evidence="2">
    <location>
        <begin position="97"/>
        <end position="114"/>
    </location>
</feature>
<dbReference type="EMBL" id="CAJOBB010000359">
    <property type="protein sequence ID" value="CAF3661089.1"/>
    <property type="molecule type" value="Genomic_DNA"/>
</dbReference>
<evidence type="ECO:0000313" key="4">
    <source>
        <dbReference type="EMBL" id="CAF1015753.1"/>
    </source>
</evidence>
<evidence type="ECO:0000259" key="3">
    <source>
        <dbReference type="SMART" id="SM00101"/>
    </source>
</evidence>
<dbReference type="Proteomes" id="UP000663868">
    <property type="component" value="Unassembled WGS sequence"/>
</dbReference>